<dbReference type="InterPro" id="IPR003489">
    <property type="entry name" value="RHF/RaiA"/>
</dbReference>
<dbReference type="KEGG" id="ise:JBKA6_1307"/>
<evidence type="ECO:0000313" key="2">
    <source>
        <dbReference type="Proteomes" id="UP000243197"/>
    </source>
</evidence>
<name>A0A1J1ECT7_9FLAO</name>
<dbReference type="Pfam" id="PF02482">
    <property type="entry name" value="Ribosomal_S30AE"/>
    <property type="match status" value="1"/>
</dbReference>
<proteinExistence type="predicted"/>
<dbReference type="AlphaFoldDB" id="A0A1J1ECT7"/>
<accession>A0A1J1ECT7</accession>
<dbReference type="Proteomes" id="UP000243197">
    <property type="component" value="Chromosome"/>
</dbReference>
<keyword evidence="2" id="KW-1185">Reference proteome</keyword>
<dbReference type="Gene3D" id="3.30.160.100">
    <property type="entry name" value="Ribosome hibernation promotion factor-like"/>
    <property type="match status" value="1"/>
</dbReference>
<dbReference type="EMBL" id="AP014564">
    <property type="protein sequence ID" value="BAV95320.1"/>
    <property type="molecule type" value="Genomic_DNA"/>
</dbReference>
<gene>
    <name evidence="1" type="ORF">JBKA6_1307</name>
</gene>
<evidence type="ECO:0000313" key="1">
    <source>
        <dbReference type="EMBL" id="BAV95320.1"/>
    </source>
</evidence>
<organism evidence="1 2">
    <name type="scientific">Ichthyobacterium seriolicida</name>
    <dbReference type="NCBI Taxonomy" id="242600"/>
    <lineage>
        <taxon>Bacteria</taxon>
        <taxon>Pseudomonadati</taxon>
        <taxon>Bacteroidota</taxon>
        <taxon>Flavobacteriia</taxon>
        <taxon>Flavobacteriales</taxon>
        <taxon>Ichthyobacteriaceae</taxon>
        <taxon>Ichthyobacterium</taxon>
    </lineage>
</organism>
<reference evidence="1 2" key="1">
    <citation type="submission" date="2014-03" db="EMBL/GenBank/DDBJ databases">
        <title>complete genome sequence of Flavobacteriaceae bacterium JBKA-6.</title>
        <authorList>
            <person name="Takano T."/>
            <person name="Nakamura Y."/>
            <person name="Takuma S."/>
            <person name="Yasuike M."/>
            <person name="Matsuyama T."/>
            <person name="Sakai T."/>
            <person name="Fujiwara A."/>
            <person name="Kimoto K."/>
            <person name="Fukuda Y."/>
            <person name="Kondo H."/>
            <person name="Hirono I."/>
            <person name="Nakayasu C."/>
        </authorList>
    </citation>
    <scope>NUCLEOTIDE SEQUENCE [LARGE SCALE GENOMIC DNA]</scope>
    <source>
        <strain evidence="1 2">JBKA-6</strain>
    </source>
</reference>
<dbReference type="SUPFAM" id="SSF69754">
    <property type="entry name" value="Ribosome binding protein Y (YfiA homologue)"/>
    <property type="match status" value="1"/>
</dbReference>
<dbReference type="InterPro" id="IPR036567">
    <property type="entry name" value="RHF-like"/>
</dbReference>
<sequence length="95" mass="10891">MNKKVKKLELFYDKIVSTDVYLKLGNSKDKGNKIVEMKVYVPKNNFVVKKSCRSFEEAIDSAVDSLSRLLKRYNQSKMKSGRNGTNPLLEVEESV</sequence>
<protein>
    <submittedName>
        <fullName evidence="1">Ribosome hibernation protein YhbH</fullName>
    </submittedName>
</protein>